<reference evidence="2 3" key="1">
    <citation type="submission" date="2018-04" db="EMBL/GenBank/DDBJ databases">
        <title>Genomic Encyclopedia of Type Strains, Phase IV (KMG-IV): sequencing the most valuable type-strain genomes for metagenomic binning, comparative biology and taxonomic classification.</title>
        <authorList>
            <person name="Goeker M."/>
        </authorList>
    </citation>
    <scope>NUCLEOTIDE SEQUENCE [LARGE SCALE GENOMIC DNA]</scope>
    <source>
        <strain evidence="2 3">DSM 14823</strain>
    </source>
</reference>
<gene>
    <name evidence="2" type="ORF">C8D82_11941</name>
</gene>
<protein>
    <submittedName>
        <fullName evidence="2">Inosine-uridine nucleoside N-ribohydrolase</fullName>
    </submittedName>
</protein>
<dbReference type="GeneID" id="78295857"/>
<dbReference type="GO" id="GO:0016799">
    <property type="term" value="F:hydrolase activity, hydrolyzing N-glycosyl compounds"/>
    <property type="evidence" value="ECO:0007669"/>
    <property type="project" value="InterPro"/>
</dbReference>
<proteinExistence type="predicted"/>
<dbReference type="OrthoDB" id="128573at2"/>
<evidence type="ECO:0000313" key="3">
    <source>
        <dbReference type="Proteomes" id="UP000245959"/>
    </source>
</evidence>
<dbReference type="Pfam" id="PF01156">
    <property type="entry name" value="IU_nuc_hydro"/>
    <property type="match status" value="1"/>
</dbReference>
<evidence type="ECO:0000313" key="2">
    <source>
        <dbReference type="EMBL" id="PVY39800.1"/>
    </source>
</evidence>
<keyword evidence="3" id="KW-1185">Reference proteome</keyword>
<comment type="caution">
    <text evidence="2">The sequence shown here is derived from an EMBL/GenBank/DDBJ whole genome shotgun (WGS) entry which is preliminary data.</text>
</comment>
<dbReference type="PANTHER" id="PTHR43264:SF1">
    <property type="entry name" value="INOSINE_URIDINE-PREFERRING NUCLEOSIDE HYDROLASE DOMAIN-CONTAINING PROTEIN"/>
    <property type="match status" value="1"/>
</dbReference>
<dbReference type="Gene3D" id="3.90.245.10">
    <property type="entry name" value="Ribonucleoside hydrolase-like"/>
    <property type="match status" value="1"/>
</dbReference>
<dbReference type="InterPro" id="IPR036452">
    <property type="entry name" value="Ribo_hydro-like"/>
</dbReference>
<dbReference type="RefSeq" id="WP_116884566.1">
    <property type="nucleotide sequence ID" value="NZ_CABMMC010000007.1"/>
</dbReference>
<name>A0A2U1ATR8_9BACT</name>
<organism evidence="2 3">
    <name type="scientific">Victivallis vadensis</name>
    <dbReference type="NCBI Taxonomy" id="172901"/>
    <lineage>
        <taxon>Bacteria</taxon>
        <taxon>Pseudomonadati</taxon>
        <taxon>Lentisphaerota</taxon>
        <taxon>Lentisphaeria</taxon>
        <taxon>Victivallales</taxon>
        <taxon>Victivallaceae</taxon>
        <taxon>Victivallis</taxon>
    </lineage>
</organism>
<accession>A0A2U1ATR8</accession>
<dbReference type="InterPro" id="IPR001910">
    <property type="entry name" value="Inosine/uridine_hydrolase_dom"/>
</dbReference>
<dbReference type="PANTHER" id="PTHR43264">
    <property type="match status" value="1"/>
</dbReference>
<keyword evidence="2" id="KW-0378">Hydrolase</keyword>
<dbReference type="Proteomes" id="UP000245959">
    <property type="component" value="Unassembled WGS sequence"/>
</dbReference>
<dbReference type="SUPFAM" id="SSF53590">
    <property type="entry name" value="Nucleoside hydrolase"/>
    <property type="match status" value="1"/>
</dbReference>
<evidence type="ECO:0000259" key="1">
    <source>
        <dbReference type="Pfam" id="PF01156"/>
    </source>
</evidence>
<sequence>MNSLIIDTDFETDCDDAGALAVACALADAGRIRLLGVNASICSPWPAAAVRGFLQVFGRPELPVGCNRSRQDTEEYRRHASRSSGLLYPREVVRSVSPCVAERNRLPDSCAFYRRLLEAAPDRSVTVCAIGLLTSIAELFLSGGGELFRRKVKRLVTMAEAPFPEGADCFNWRMGPLAAETVLNRFRGELVVSPWGKSVMTSAAHCPAGERGDLLRLIYRISGSGDPEYRRSSWDQLAVLYAAGELSDLMVPGPEGKLHFEAATGRHRWTPGDGKAVFLHPAASDEKLARLVQEWMDRACTSYSGITSKRF</sequence>
<dbReference type="AlphaFoldDB" id="A0A2U1ATR8"/>
<feature type="domain" description="Inosine/uridine-preferring nucleoside hydrolase" evidence="1">
    <location>
        <begin position="4"/>
        <end position="196"/>
    </location>
</feature>
<dbReference type="EMBL" id="QEKH01000019">
    <property type="protein sequence ID" value="PVY39800.1"/>
    <property type="molecule type" value="Genomic_DNA"/>
</dbReference>